<dbReference type="InterPro" id="IPR009163">
    <property type="entry name" value="Ap4A_phos1/2"/>
</dbReference>
<dbReference type="OrthoDB" id="10267950at2759"/>
<dbReference type="Pfam" id="PF09830">
    <property type="entry name" value="ATP_transf"/>
    <property type="match status" value="1"/>
</dbReference>
<evidence type="ECO:0000313" key="4">
    <source>
        <dbReference type="EMBL" id="RIA88439.1"/>
    </source>
</evidence>
<dbReference type="Pfam" id="PF19327">
    <property type="entry name" value="Ap4A_phos_N"/>
    <property type="match status" value="1"/>
</dbReference>
<protein>
    <submittedName>
        <fullName evidence="4">HIT-like domain-containing protein</fullName>
    </submittedName>
</protein>
<evidence type="ECO:0000313" key="5">
    <source>
        <dbReference type="Proteomes" id="UP000265703"/>
    </source>
</evidence>
<sequence>MQTHFENKVTETYDRALRRGELYFVKSTIVNVTENDIEFEIRFAPSLAKRPTAEQTDENHMKHKVDPFAPYNQDLFVQEYGNHIVLLNKFCVVPNHLLVVTKEFEEQTDSLNQEDLAALWYCMMQFKNQQIIAFYNCGNHSGSSQPHKHMQVVPLPSDDRFTPPINAIIYKYQNKKPGEIFNFQELPYFHYVTLLDPQQLCGHHGHSHKETVSQYLTENYLALIDAMVEGMRASPLTEGFHPLSYNFLITHTWMMVVPRLSEKYEQISVNSLGFAGMLLVKNEEELDFVKNVGILRILEGVAISKDKDQLIGGVHISV</sequence>
<name>A0A397SU43_9GLOM</name>
<dbReference type="InterPro" id="IPR019200">
    <property type="entry name" value="ATP_adenylylTrfase_C"/>
</dbReference>
<dbReference type="GO" id="GO:0005524">
    <property type="term" value="F:ATP binding"/>
    <property type="evidence" value="ECO:0007669"/>
    <property type="project" value="InterPro"/>
</dbReference>
<feature type="active site" description="Nucleophile" evidence="1">
    <location>
        <position position="149"/>
    </location>
</feature>
<dbReference type="PANTHER" id="PTHR38420">
    <property type="entry name" value="AP-4-A PHOSPHORYLASE II"/>
    <property type="match status" value="1"/>
</dbReference>
<evidence type="ECO:0000259" key="2">
    <source>
        <dbReference type="Pfam" id="PF09830"/>
    </source>
</evidence>
<dbReference type="GO" id="GO:0003877">
    <property type="term" value="F:ATP:ADP adenylyltransferase activity"/>
    <property type="evidence" value="ECO:0007669"/>
    <property type="project" value="InterPro"/>
</dbReference>
<evidence type="ECO:0000259" key="3">
    <source>
        <dbReference type="Pfam" id="PF19327"/>
    </source>
</evidence>
<dbReference type="GO" id="GO:0009117">
    <property type="term" value="P:nucleotide metabolic process"/>
    <property type="evidence" value="ECO:0007669"/>
    <property type="project" value="InterPro"/>
</dbReference>
<feature type="domain" description="Ap4A phosphorylase 1/2 N-terminal" evidence="3">
    <location>
        <begin position="4"/>
        <end position="169"/>
    </location>
</feature>
<dbReference type="Gene3D" id="3.30.428.70">
    <property type="match status" value="1"/>
</dbReference>
<dbReference type="AlphaFoldDB" id="A0A397SU43"/>
<dbReference type="STRING" id="658196.A0A397SU43"/>
<dbReference type="Proteomes" id="UP000265703">
    <property type="component" value="Unassembled WGS sequence"/>
</dbReference>
<comment type="caution">
    <text evidence="4">The sequence shown here is derived from an EMBL/GenBank/DDBJ whole genome shotgun (WGS) entry which is preliminary data.</text>
</comment>
<reference evidence="4 5" key="1">
    <citation type="submission" date="2018-06" db="EMBL/GenBank/DDBJ databases">
        <title>Comparative genomics reveals the genomic features of Rhizophagus irregularis, R. cerebriforme, R. diaphanum and Gigaspora rosea, and their symbiotic lifestyle signature.</title>
        <authorList>
            <person name="Morin E."/>
            <person name="San Clemente H."/>
            <person name="Chen E.C.H."/>
            <person name="De La Providencia I."/>
            <person name="Hainaut M."/>
            <person name="Kuo A."/>
            <person name="Kohler A."/>
            <person name="Murat C."/>
            <person name="Tang N."/>
            <person name="Roy S."/>
            <person name="Loubradou J."/>
            <person name="Henrissat B."/>
            <person name="Grigoriev I.V."/>
            <person name="Corradi N."/>
            <person name="Roux C."/>
            <person name="Martin F.M."/>
        </authorList>
    </citation>
    <scope>NUCLEOTIDE SEQUENCE [LARGE SCALE GENOMIC DNA]</scope>
    <source>
        <strain evidence="4 5">DAOM 227022</strain>
    </source>
</reference>
<dbReference type="EMBL" id="QKYT01000263">
    <property type="protein sequence ID" value="RIA88439.1"/>
    <property type="molecule type" value="Genomic_DNA"/>
</dbReference>
<keyword evidence="5" id="KW-1185">Reference proteome</keyword>
<accession>A0A397SU43</accession>
<feature type="domain" description="ATP adenylyltransferase C-terminal" evidence="2">
    <location>
        <begin position="185"/>
        <end position="303"/>
    </location>
</feature>
<dbReference type="SUPFAM" id="SSF54197">
    <property type="entry name" value="HIT-like"/>
    <property type="match status" value="1"/>
</dbReference>
<evidence type="ECO:0000256" key="1">
    <source>
        <dbReference type="PIRSR" id="PIRSR000846-1"/>
    </source>
</evidence>
<dbReference type="InterPro" id="IPR036265">
    <property type="entry name" value="HIT-like_sf"/>
</dbReference>
<dbReference type="InterPro" id="IPR043171">
    <property type="entry name" value="Ap4A_phos1/2-like"/>
</dbReference>
<dbReference type="InterPro" id="IPR045759">
    <property type="entry name" value="Ap4A_phos1/2_N"/>
</dbReference>
<organism evidence="4 5">
    <name type="scientific">Glomus cerebriforme</name>
    <dbReference type="NCBI Taxonomy" id="658196"/>
    <lineage>
        <taxon>Eukaryota</taxon>
        <taxon>Fungi</taxon>
        <taxon>Fungi incertae sedis</taxon>
        <taxon>Mucoromycota</taxon>
        <taxon>Glomeromycotina</taxon>
        <taxon>Glomeromycetes</taxon>
        <taxon>Glomerales</taxon>
        <taxon>Glomeraceae</taxon>
        <taxon>Glomus</taxon>
    </lineage>
</organism>
<gene>
    <name evidence="4" type="ORF">C1645_774935</name>
</gene>
<dbReference type="PANTHER" id="PTHR38420:SF1">
    <property type="entry name" value="PUTATIVE (AFU_ORTHOLOGUE AFUA_5G14690)-RELATED"/>
    <property type="match status" value="1"/>
</dbReference>
<proteinExistence type="predicted"/>
<dbReference type="PIRSF" id="PIRSF000846">
    <property type="entry name" value="ATP_adenylyltr"/>
    <property type="match status" value="1"/>
</dbReference>